<reference evidence="1 2" key="1">
    <citation type="submission" date="2016-10" db="EMBL/GenBank/DDBJ databases">
        <authorList>
            <person name="de Groot N.N."/>
        </authorList>
    </citation>
    <scope>NUCLEOTIDE SEQUENCE [LARGE SCALE GENOMIC DNA]</scope>
    <source>
        <strain evidence="1 2">DSM 12992</strain>
    </source>
</reference>
<dbReference type="AlphaFoldDB" id="A0A1I1I5V4"/>
<dbReference type="EMBL" id="FOMG01000002">
    <property type="protein sequence ID" value="SFC29588.1"/>
    <property type="molecule type" value="Genomic_DNA"/>
</dbReference>
<gene>
    <name evidence="1" type="ORF">SAMN05421842_10274</name>
</gene>
<protein>
    <submittedName>
        <fullName evidence="1">Uncharacterized protein</fullName>
    </submittedName>
</protein>
<evidence type="ECO:0000313" key="1">
    <source>
        <dbReference type="EMBL" id="SFC29588.1"/>
    </source>
</evidence>
<accession>A0A1I1I5V4</accession>
<organism evidence="1 2">
    <name type="scientific">Clostridium uliginosum</name>
    <dbReference type="NCBI Taxonomy" id="119641"/>
    <lineage>
        <taxon>Bacteria</taxon>
        <taxon>Bacillati</taxon>
        <taxon>Bacillota</taxon>
        <taxon>Clostridia</taxon>
        <taxon>Eubacteriales</taxon>
        <taxon>Clostridiaceae</taxon>
        <taxon>Clostridium</taxon>
    </lineage>
</organism>
<dbReference type="Proteomes" id="UP000199263">
    <property type="component" value="Unassembled WGS sequence"/>
</dbReference>
<proteinExistence type="predicted"/>
<keyword evidence="2" id="KW-1185">Reference proteome</keyword>
<evidence type="ECO:0000313" key="2">
    <source>
        <dbReference type="Proteomes" id="UP000199263"/>
    </source>
</evidence>
<dbReference type="RefSeq" id="WP_090088289.1">
    <property type="nucleotide sequence ID" value="NZ_FOMG01000002.1"/>
</dbReference>
<sequence>MYNIMNGENTSILKIENITSDYILGNLYIITLLGNNYVLKLKTFTISVDKEYTELEAMDMCQKYNNAYMNILWDSRSDRLILLEDITDKDIVRLLNYRLEKLRDKRIERLNKSWGYVESDTTTISMLPNLSDIVEVLSKLIGENVPVGALEWTVGKKL</sequence>
<name>A0A1I1I5V4_9CLOT</name>